<gene>
    <name evidence="1" type="ORF">QGN29_09870</name>
</gene>
<sequence length="401" mass="44820">MTYFSRQNLTRRTFLKVAAAGLVTRAGIADKAVASEAESAAETFEDVSKARAILAASPVVDFHTHFGLWQTMGLPISFVDPMVKPMSTHRLDRNISEHLAGGVNCVYLDIVSDVMLTRLGRPGNKLRDFKKGEAWREYLRQYDILKSILKKDRLEFLQSPKDIPSVSKQGNLGVFFSTEGGHMIEDDPEKLDVMFEHGLRRIQPIHYVSTTIGDNQTDEKKYGGLSATGKEIIKRITEKGMMLDCAHASFACAAQMAELYGKPLALSHTMMHYMSPQYGAFGKAQRSRWISEDHARMIASTGGVIGTFPIKAPWGVDTLDQFVELVKVMMDTVGEDHVCWSTDLIDSARPNFLPSYKDLPFIAQAMLKSGFDKQSIQKFFGYNALRVHEATVSEPILGNRR</sequence>
<dbReference type="InterPro" id="IPR008257">
    <property type="entry name" value="Pept_M19"/>
</dbReference>
<accession>A0AA52EG12</accession>
<dbReference type="Proteomes" id="UP001268683">
    <property type="component" value="Chromosome"/>
</dbReference>
<dbReference type="InterPro" id="IPR032466">
    <property type="entry name" value="Metal_Hydrolase"/>
</dbReference>
<dbReference type="PANTHER" id="PTHR10443:SF12">
    <property type="entry name" value="DIPEPTIDASE"/>
    <property type="match status" value="1"/>
</dbReference>
<evidence type="ECO:0000313" key="2">
    <source>
        <dbReference type="Proteomes" id="UP001268683"/>
    </source>
</evidence>
<reference evidence="1" key="1">
    <citation type="submission" date="2023-04" db="EMBL/GenBank/DDBJ databases">
        <title>Complete genome sequence of Temperatibacter marinus.</title>
        <authorList>
            <person name="Rong J.-C."/>
            <person name="Yi M.-L."/>
            <person name="Zhao Q."/>
        </authorList>
    </citation>
    <scope>NUCLEOTIDE SEQUENCE</scope>
    <source>
        <strain evidence="1">NBRC 110045</strain>
    </source>
</reference>
<dbReference type="Gene3D" id="3.20.20.140">
    <property type="entry name" value="Metal-dependent hydrolases"/>
    <property type="match status" value="1"/>
</dbReference>
<protein>
    <submittedName>
        <fullName evidence="1">Membrane dipeptidase</fullName>
        <ecNumber evidence="1">3.4.13.-</ecNumber>
    </submittedName>
</protein>
<dbReference type="PANTHER" id="PTHR10443">
    <property type="entry name" value="MICROSOMAL DIPEPTIDASE"/>
    <property type="match status" value="1"/>
</dbReference>
<dbReference type="SUPFAM" id="SSF51556">
    <property type="entry name" value="Metallo-dependent hydrolases"/>
    <property type="match status" value="1"/>
</dbReference>
<evidence type="ECO:0000313" key="1">
    <source>
        <dbReference type="EMBL" id="WND01857.1"/>
    </source>
</evidence>
<dbReference type="AlphaFoldDB" id="A0AA52EG12"/>
<dbReference type="InterPro" id="IPR006311">
    <property type="entry name" value="TAT_signal"/>
</dbReference>
<keyword evidence="1" id="KW-0378">Hydrolase</keyword>
<keyword evidence="2" id="KW-1185">Reference proteome</keyword>
<dbReference type="Pfam" id="PF01244">
    <property type="entry name" value="Peptidase_M19"/>
    <property type="match status" value="1"/>
</dbReference>
<dbReference type="KEGG" id="tmk:QGN29_09870"/>
<dbReference type="EC" id="3.4.13.-" evidence="1"/>
<organism evidence="1 2">
    <name type="scientific">Temperatibacter marinus</name>
    <dbReference type="NCBI Taxonomy" id="1456591"/>
    <lineage>
        <taxon>Bacteria</taxon>
        <taxon>Pseudomonadati</taxon>
        <taxon>Pseudomonadota</taxon>
        <taxon>Alphaproteobacteria</taxon>
        <taxon>Kordiimonadales</taxon>
        <taxon>Temperatibacteraceae</taxon>
        <taxon>Temperatibacter</taxon>
    </lineage>
</organism>
<dbReference type="GO" id="GO:0070573">
    <property type="term" value="F:metallodipeptidase activity"/>
    <property type="evidence" value="ECO:0007669"/>
    <property type="project" value="InterPro"/>
</dbReference>
<keyword evidence="1" id="KW-0645">Protease</keyword>
<name>A0AA52EG12_9PROT</name>
<keyword evidence="1" id="KW-0224">Dipeptidase</keyword>
<dbReference type="PROSITE" id="PS51318">
    <property type="entry name" value="TAT"/>
    <property type="match status" value="1"/>
</dbReference>
<dbReference type="EMBL" id="CP123872">
    <property type="protein sequence ID" value="WND01857.1"/>
    <property type="molecule type" value="Genomic_DNA"/>
</dbReference>
<dbReference type="GO" id="GO:0006508">
    <property type="term" value="P:proteolysis"/>
    <property type="evidence" value="ECO:0007669"/>
    <property type="project" value="InterPro"/>
</dbReference>
<dbReference type="PROSITE" id="PS51365">
    <property type="entry name" value="RENAL_DIPEPTIDASE_2"/>
    <property type="match status" value="1"/>
</dbReference>
<proteinExistence type="predicted"/>
<dbReference type="RefSeq" id="WP_310797687.1">
    <property type="nucleotide sequence ID" value="NZ_CP123872.1"/>
</dbReference>